<accession>A0ABV1AD58</accession>
<name>A0ABV1AD58_9TELE</name>
<feature type="compositionally biased region" description="Low complexity" evidence="1">
    <location>
        <begin position="18"/>
        <end position="33"/>
    </location>
</feature>
<evidence type="ECO:0000313" key="2">
    <source>
        <dbReference type="EMBL" id="MEQ2316099.1"/>
    </source>
</evidence>
<dbReference type="EMBL" id="JAHRIP010087974">
    <property type="protein sequence ID" value="MEQ2316099.1"/>
    <property type="molecule type" value="Genomic_DNA"/>
</dbReference>
<reference evidence="2 3" key="1">
    <citation type="submission" date="2021-06" db="EMBL/GenBank/DDBJ databases">
        <authorList>
            <person name="Palmer J.M."/>
        </authorList>
    </citation>
    <scope>NUCLEOTIDE SEQUENCE [LARGE SCALE GENOMIC DNA]</scope>
    <source>
        <strain evidence="2 3">AS_MEX2019</strain>
        <tissue evidence="2">Muscle</tissue>
    </source>
</reference>
<proteinExistence type="predicted"/>
<evidence type="ECO:0000256" key="1">
    <source>
        <dbReference type="SAM" id="MobiDB-lite"/>
    </source>
</evidence>
<keyword evidence="3" id="KW-1185">Reference proteome</keyword>
<comment type="caution">
    <text evidence="2">The sequence shown here is derived from an EMBL/GenBank/DDBJ whole genome shotgun (WGS) entry which is preliminary data.</text>
</comment>
<sequence length="77" mass="8273">MRVRAGGVPPSCSRTVKQAQAAERAGRAANRLRGAQRERKNFSAHGSFFTMPSVLCTSPSCSKLPQQHDAAIPVLHS</sequence>
<feature type="region of interest" description="Disordered" evidence="1">
    <location>
        <begin position="1"/>
        <end position="36"/>
    </location>
</feature>
<gene>
    <name evidence="2" type="ORF">AMECASPLE_029290</name>
</gene>
<evidence type="ECO:0000313" key="3">
    <source>
        <dbReference type="Proteomes" id="UP001469553"/>
    </source>
</evidence>
<dbReference type="Proteomes" id="UP001469553">
    <property type="component" value="Unassembled WGS sequence"/>
</dbReference>
<organism evidence="2 3">
    <name type="scientific">Ameca splendens</name>
    <dbReference type="NCBI Taxonomy" id="208324"/>
    <lineage>
        <taxon>Eukaryota</taxon>
        <taxon>Metazoa</taxon>
        <taxon>Chordata</taxon>
        <taxon>Craniata</taxon>
        <taxon>Vertebrata</taxon>
        <taxon>Euteleostomi</taxon>
        <taxon>Actinopterygii</taxon>
        <taxon>Neopterygii</taxon>
        <taxon>Teleostei</taxon>
        <taxon>Neoteleostei</taxon>
        <taxon>Acanthomorphata</taxon>
        <taxon>Ovalentaria</taxon>
        <taxon>Atherinomorphae</taxon>
        <taxon>Cyprinodontiformes</taxon>
        <taxon>Goodeidae</taxon>
        <taxon>Ameca</taxon>
    </lineage>
</organism>
<protein>
    <submittedName>
        <fullName evidence="2">Uncharacterized protein</fullName>
    </submittedName>
</protein>